<feature type="domain" description="Metallo-beta-lactamase" evidence="5">
    <location>
        <begin position="42"/>
        <end position="246"/>
    </location>
</feature>
<dbReference type="GO" id="GO:0046872">
    <property type="term" value="F:metal ion binding"/>
    <property type="evidence" value="ECO:0007669"/>
    <property type="project" value="UniProtKB-KW"/>
</dbReference>
<evidence type="ECO:0000259" key="5">
    <source>
        <dbReference type="SMART" id="SM00849"/>
    </source>
</evidence>
<dbReference type="SUPFAM" id="SSF56281">
    <property type="entry name" value="Metallo-hydrolase/oxidoreductase"/>
    <property type="match status" value="1"/>
</dbReference>
<comment type="caution">
    <text evidence="6">The sequence shown here is derived from an EMBL/GenBank/DDBJ whole genome shotgun (WGS) entry which is preliminary data.</text>
</comment>
<name>A0A2D0NA30_FLAN2</name>
<evidence type="ECO:0000313" key="6">
    <source>
        <dbReference type="EMBL" id="PHN05238.1"/>
    </source>
</evidence>
<accession>A0A2D0NA30</accession>
<dbReference type="Gene3D" id="3.60.15.10">
    <property type="entry name" value="Ribonuclease Z/Hydroxyacylglutathione hydrolase-like"/>
    <property type="match status" value="1"/>
</dbReference>
<dbReference type="Pfam" id="PF00753">
    <property type="entry name" value="Lactamase_B"/>
    <property type="match status" value="1"/>
</dbReference>
<keyword evidence="3 6" id="KW-0378">Hydrolase</keyword>
<dbReference type="GO" id="GO:0016787">
    <property type="term" value="F:hydrolase activity"/>
    <property type="evidence" value="ECO:0007669"/>
    <property type="project" value="UniProtKB-KW"/>
</dbReference>
<dbReference type="InterPro" id="IPR036866">
    <property type="entry name" value="RibonucZ/Hydroxyglut_hydro"/>
</dbReference>
<evidence type="ECO:0000256" key="1">
    <source>
        <dbReference type="ARBA" id="ARBA00007749"/>
    </source>
</evidence>
<proteinExistence type="inferred from homology"/>
<dbReference type="OrthoDB" id="9802897at2"/>
<keyword evidence="4" id="KW-0862">Zinc</keyword>
<dbReference type="PANTHER" id="PTHR42978">
    <property type="entry name" value="QUORUM-QUENCHING LACTONASE YTNP-RELATED-RELATED"/>
    <property type="match status" value="1"/>
</dbReference>
<comment type="similarity">
    <text evidence="1">Belongs to the metallo-beta-lactamase superfamily.</text>
</comment>
<keyword evidence="7" id="KW-1185">Reference proteome</keyword>
<reference evidence="6 7" key="1">
    <citation type="submission" date="2017-10" db="EMBL/GenBank/DDBJ databases">
        <title>The draft genome sequence of Lewinella nigricans NBRC 102662.</title>
        <authorList>
            <person name="Wang K."/>
        </authorList>
    </citation>
    <scope>NUCLEOTIDE SEQUENCE [LARGE SCALE GENOMIC DNA]</scope>
    <source>
        <strain evidence="6 7">NBRC 102662</strain>
    </source>
</reference>
<sequence>MKLRIIETGLFKLDGGAMFGVVPKVMWKKINPPDDHNLCTWAMRCLLVDTGDRRILIDTGMGDKQDEKFRSHFHPHGDTDLLLSLANKGYTPAEITDVLLTHMHFDHVGGAVRYVGEDLVPTFPNATYWTSEAHYNWAMDPNPREAASFLKENIEPLREAGQLKFIPESEKDVEWIPGIRLRFVYGHTEAMMLPIITYNGRTLVFCADLIPSAGHLGLPYVMSYDLRPLNTMDEKKRMLEEALEHHYVLFFEHDPRISCISIQRNERGRIAMKEMVDAEQLFGS</sequence>
<protein>
    <submittedName>
        <fullName evidence="6">MBL fold metallo-hydrolase</fullName>
    </submittedName>
</protein>
<gene>
    <name evidence="6" type="ORF">CRP01_17115</name>
</gene>
<organism evidence="6 7">
    <name type="scientific">Flavilitoribacter nigricans (strain ATCC 23147 / DSM 23189 / NBRC 102662 / NCIMB 1420 / SS-2)</name>
    <name type="common">Lewinella nigricans</name>
    <dbReference type="NCBI Taxonomy" id="1122177"/>
    <lineage>
        <taxon>Bacteria</taxon>
        <taxon>Pseudomonadati</taxon>
        <taxon>Bacteroidota</taxon>
        <taxon>Saprospiria</taxon>
        <taxon>Saprospirales</taxon>
        <taxon>Lewinellaceae</taxon>
        <taxon>Flavilitoribacter</taxon>
    </lineage>
</organism>
<dbReference type="RefSeq" id="WP_099151290.1">
    <property type="nucleotide sequence ID" value="NZ_PDUD01000022.1"/>
</dbReference>
<dbReference type="EMBL" id="PDUD01000022">
    <property type="protein sequence ID" value="PHN05238.1"/>
    <property type="molecule type" value="Genomic_DNA"/>
</dbReference>
<keyword evidence="2" id="KW-0479">Metal-binding</keyword>
<dbReference type="PANTHER" id="PTHR42978:SF6">
    <property type="entry name" value="QUORUM-QUENCHING LACTONASE YTNP-RELATED"/>
    <property type="match status" value="1"/>
</dbReference>
<dbReference type="SMART" id="SM00849">
    <property type="entry name" value="Lactamase_B"/>
    <property type="match status" value="1"/>
</dbReference>
<dbReference type="Proteomes" id="UP000223913">
    <property type="component" value="Unassembled WGS sequence"/>
</dbReference>
<evidence type="ECO:0000313" key="7">
    <source>
        <dbReference type="Proteomes" id="UP000223913"/>
    </source>
</evidence>
<evidence type="ECO:0000256" key="4">
    <source>
        <dbReference type="ARBA" id="ARBA00022833"/>
    </source>
</evidence>
<dbReference type="CDD" id="cd16281">
    <property type="entry name" value="metallo-hydrolase-like_MBL-fold"/>
    <property type="match status" value="1"/>
</dbReference>
<evidence type="ECO:0000256" key="3">
    <source>
        <dbReference type="ARBA" id="ARBA00022801"/>
    </source>
</evidence>
<dbReference type="InterPro" id="IPR051013">
    <property type="entry name" value="MBL_superfamily_lactonases"/>
</dbReference>
<dbReference type="AlphaFoldDB" id="A0A2D0NA30"/>
<evidence type="ECO:0000256" key="2">
    <source>
        <dbReference type="ARBA" id="ARBA00022723"/>
    </source>
</evidence>
<dbReference type="InterPro" id="IPR001279">
    <property type="entry name" value="Metallo-B-lactamas"/>
</dbReference>